<name>A0ACB8AD75_9AGAM</name>
<reference evidence="1" key="1">
    <citation type="journal article" date="2021" name="New Phytol.">
        <title>Evolutionary innovations through gain and loss of genes in the ectomycorrhizal Boletales.</title>
        <authorList>
            <person name="Wu G."/>
            <person name="Miyauchi S."/>
            <person name="Morin E."/>
            <person name="Kuo A."/>
            <person name="Drula E."/>
            <person name="Varga T."/>
            <person name="Kohler A."/>
            <person name="Feng B."/>
            <person name="Cao Y."/>
            <person name="Lipzen A."/>
            <person name="Daum C."/>
            <person name="Hundley H."/>
            <person name="Pangilinan J."/>
            <person name="Johnson J."/>
            <person name="Barry K."/>
            <person name="LaButti K."/>
            <person name="Ng V."/>
            <person name="Ahrendt S."/>
            <person name="Min B."/>
            <person name="Choi I.G."/>
            <person name="Park H."/>
            <person name="Plett J.M."/>
            <person name="Magnuson J."/>
            <person name="Spatafora J.W."/>
            <person name="Nagy L.G."/>
            <person name="Henrissat B."/>
            <person name="Grigoriev I.V."/>
            <person name="Yang Z.L."/>
            <person name="Xu J."/>
            <person name="Martin F.M."/>
        </authorList>
    </citation>
    <scope>NUCLEOTIDE SEQUENCE</scope>
    <source>
        <strain evidence="1">ATCC 28755</strain>
    </source>
</reference>
<organism evidence="1 2">
    <name type="scientific">Hygrophoropsis aurantiaca</name>
    <dbReference type="NCBI Taxonomy" id="72124"/>
    <lineage>
        <taxon>Eukaryota</taxon>
        <taxon>Fungi</taxon>
        <taxon>Dikarya</taxon>
        <taxon>Basidiomycota</taxon>
        <taxon>Agaricomycotina</taxon>
        <taxon>Agaricomycetes</taxon>
        <taxon>Agaricomycetidae</taxon>
        <taxon>Boletales</taxon>
        <taxon>Coniophorineae</taxon>
        <taxon>Hygrophoropsidaceae</taxon>
        <taxon>Hygrophoropsis</taxon>
    </lineage>
</organism>
<dbReference type="EMBL" id="MU267690">
    <property type="protein sequence ID" value="KAH7911077.1"/>
    <property type="molecule type" value="Genomic_DNA"/>
</dbReference>
<comment type="caution">
    <text evidence="1">The sequence shown here is derived from an EMBL/GenBank/DDBJ whole genome shotgun (WGS) entry which is preliminary data.</text>
</comment>
<gene>
    <name evidence="1" type="ORF">BJ138DRAFT_1151507</name>
</gene>
<sequence>MRSTFALIFTAFGAIAVSAAVTPHKSFCEMHPGLCSEFSPDVPPPVHPSPNVPVASPTPDMCTHKGICLTHSDCCGTHQCDNGKCT</sequence>
<accession>A0ACB8AD75</accession>
<dbReference type="Proteomes" id="UP000790377">
    <property type="component" value="Unassembled WGS sequence"/>
</dbReference>
<proteinExistence type="predicted"/>
<evidence type="ECO:0000313" key="1">
    <source>
        <dbReference type="EMBL" id="KAH7911077.1"/>
    </source>
</evidence>
<protein>
    <submittedName>
        <fullName evidence="1">Uncharacterized protein</fullName>
    </submittedName>
</protein>
<keyword evidence="2" id="KW-1185">Reference proteome</keyword>
<evidence type="ECO:0000313" key="2">
    <source>
        <dbReference type="Proteomes" id="UP000790377"/>
    </source>
</evidence>